<keyword evidence="1" id="KW-0812">Transmembrane</keyword>
<sequence>VNDNIKFLIIFFLSVGQILLLIGGFNWWIDPYDIYHPAEYKSNDPVWMSKQLRLAKAYRVKQLKPQGIVIGASTSQLGIDPDHPGWRENVYPRYNLALPGANSYESFRFFQHSHALNPPKQVLIGLDFVSFNVFSKLSDDFNESYMVVSREGKRQDYFLTDLVITLFSLSAIKASQKKMFYRGEGTHFSNGTEIGEEIDSQPRNNRSTMMWSATKFVTRLLMPPPTHRFCLDDGVRANPSFQYLRQILETAKESEADVRLFIQPTHVYLLEVLKTLGMMEEYEKWRHRLIDLVESVNKKYPKNLKFPLWDFSGYNTVTMDEVPPAEELKHPMDWYYDVGHFKKSLGDLIQDRIFNYSDAERVVPKDFGIQINSKNIDLYQRAQRSKQMEYMLVHQEEIKELAGRVNVIKKKIRDFDCS</sequence>
<protein>
    <submittedName>
        <fullName evidence="2">Uncharacterized protein</fullName>
    </submittedName>
</protein>
<organism evidence="2">
    <name type="scientific">marine metagenome</name>
    <dbReference type="NCBI Taxonomy" id="408172"/>
    <lineage>
        <taxon>unclassified sequences</taxon>
        <taxon>metagenomes</taxon>
        <taxon>ecological metagenomes</taxon>
    </lineage>
</organism>
<keyword evidence="1" id="KW-0472">Membrane</keyword>
<keyword evidence="1" id="KW-1133">Transmembrane helix</keyword>
<gene>
    <name evidence="2" type="ORF">METZ01_LOCUS104916</name>
</gene>
<feature type="transmembrane region" description="Helical" evidence="1">
    <location>
        <begin position="7"/>
        <end position="29"/>
    </location>
</feature>
<feature type="non-terminal residue" evidence="2">
    <location>
        <position position="1"/>
    </location>
</feature>
<dbReference type="EMBL" id="UINC01011855">
    <property type="protein sequence ID" value="SVA52062.1"/>
    <property type="molecule type" value="Genomic_DNA"/>
</dbReference>
<accession>A0A381WHY1</accession>
<name>A0A381WHY1_9ZZZZ</name>
<reference evidence="2" key="1">
    <citation type="submission" date="2018-05" db="EMBL/GenBank/DDBJ databases">
        <authorList>
            <person name="Lanie J.A."/>
            <person name="Ng W.-L."/>
            <person name="Kazmierczak K.M."/>
            <person name="Andrzejewski T.M."/>
            <person name="Davidsen T.M."/>
            <person name="Wayne K.J."/>
            <person name="Tettelin H."/>
            <person name="Glass J.I."/>
            <person name="Rusch D."/>
            <person name="Podicherti R."/>
            <person name="Tsui H.-C.T."/>
            <person name="Winkler M.E."/>
        </authorList>
    </citation>
    <scope>NUCLEOTIDE SEQUENCE</scope>
</reference>
<evidence type="ECO:0000256" key="1">
    <source>
        <dbReference type="SAM" id="Phobius"/>
    </source>
</evidence>
<evidence type="ECO:0000313" key="2">
    <source>
        <dbReference type="EMBL" id="SVA52062.1"/>
    </source>
</evidence>
<dbReference type="AlphaFoldDB" id="A0A381WHY1"/>
<proteinExistence type="predicted"/>